<feature type="domain" description="RNA polymerase Rpb2" evidence="6">
    <location>
        <begin position="143"/>
        <end position="292"/>
    </location>
</feature>
<dbReference type="GO" id="GO:0003899">
    <property type="term" value="F:DNA-directed RNA polymerase activity"/>
    <property type="evidence" value="ECO:0007669"/>
    <property type="project" value="UniProtKB-EC"/>
</dbReference>
<dbReference type="Pfam" id="PF04561">
    <property type="entry name" value="RNA_pol_Rpb2_2"/>
    <property type="match status" value="1"/>
</dbReference>
<dbReference type="HOGENOM" id="CLU_062237_0_0_9"/>
<protein>
    <recommendedName>
        <fullName evidence="1">DNA-directed RNA polymerase</fullName>
        <ecNumber evidence="1">2.7.7.6</ecNumber>
    </recommendedName>
</protein>
<evidence type="ECO:0000256" key="4">
    <source>
        <dbReference type="ARBA" id="ARBA00022695"/>
    </source>
</evidence>
<evidence type="ECO:0000313" key="7">
    <source>
        <dbReference type="EMBL" id="EFS01405.1"/>
    </source>
</evidence>
<evidence type="ECO:0000256" key="1">
    <source>
        <dbReference type="ARBA" id="ARBA00012418"/>
    </source>
</evidence>
<proteinExistence type="predicted"/>
<accession>E3ZLU4</accession>
<evidence type="ECO:0000256" key="5">
    <source>
        <dbReference type="ARBA" id="ARBA00023163"/>
    </source>
</evidence>
<keyword evidence="4" id="KW-0548">Nucleotidyltransferase</keyword>
<keyword evidence="3" id="KW-0808">Transferase</keyword>
<dbReference type="InterPro" id="IPR015712">
    <property type="entry name" value="DNA-dir_RNA_pol_su2"/>
</dbReference>
<evidence type="ECO:0000256" key="3">
    <source>
        <dbReference type="ARBA" id="ARBA00022679"/>
    </source>
</evidence>
<dbReference type="EC" id="2.7.7.6" evidence="1"/>
<name>E3ZLU4_LISSE</name>
<dbReference type="InterPro" id="IPR037034">
    <property type="entry name" value="RNA_pol_Rpb2_2_sf"/>
</dbReference>
<dbReference type="AlphaFoldDB" id="E3ZLU4"/>
<keyword evidence="2 7" id="KW-0240">DNA-directed RNA polymerase</keyword>
<organism evidence="7">
    <name type="scientific">Listeria seeligeri FSL N1-067</name>
    <dbReference type="NCBI Taxonomy" id="702453"/>
    <lineage>
        <taxon>Bacteria</taxon>
        <taxon>Bacillati</taxon>
        <taxon>Bacillota</taxon>
        <taxon>Bacilli</taxon>
        <taxon>Bacillales</taxon>
        <taxon>Listeriaceae</taxon>
        <taxon>Listeria</taxon>
    </lineage>
</organism>
<dbReference type="Proteomes" id="UP000004302">
    <property type="component" value="Chromosome"/>
</dbReference>
<dbReference type="GO" id="GO:0000428">
    <property type="term" value="C:DNA-directed RNA polymerase complex"/>
    <property type="evidence" value="ECO:0007669"/>
    <property type="project" value="UniProtKB-KW"/>
</dbReference>
<sequence>MSGHSGHDVKYGRHRTRRSFARISEVLELPNLIEIQTASYQWFLDEGLREMFRDISPIEDFAGNLSLEFIDYDLGEPKYSVEESKNRDANYAAPLRVKLRLINKETGEVKDQEVFMGDFPLMTEMGTFIINGAERVIVSQLVRSPGVYFNGKLDKNGKKGFGSTVIPNRGAWLEYETDAKDVVHVRIDRTRKLPVTVLLRALGFGSDQEIIDLIGDNDYLRNTLEKDNTDNAEKALLEIYERLRPGEPPTVDNARSLLVSRFFDPKRYDLASVGRYKINKKLHLKNRLFNQTLAETLVDPETGEIIASKGDILDRRNLDQIIPNLENGVGFRTLRPTDGVMEDSVLVQSIKIYAPNDEEKEINIIGNAYIEENVKHITSS</sequence>
<feature type="non-terminal residue" evidence="7">
    <location>
        <position position="380"/>
    </location>
</feature>
<dbReference type="GO" id="GO:0032549">
    <property type="term" value="F:ribonucleoside binding"/>
    <property type="evidence" value="ECO:0007669"/>
    <property type="project" value="InterPro"/>
</dbReference>
<dbReference type="InterPro" id="IPR007642">
    <property type="entry name" value="RNA_pol_Rpb2_2"/>
</dbReference>
<gene>
    <name evidence="7" type="ORF">NT03LS_0376</name>
</gene>
<keyword evidence="5" id="KW-0804">Transcription</keyword>
<dbReference type="PANTHER" id="PTHR20856">
    <property type="entry name" value="DNA-DIRECTED RNA POLYMERASE I SUBUNIT 2"/>
    <property type="match status" value="1"/>
</dbReference>
<dbReference type="Gene3D" id="3.90.1100.10">
    <property type="match status" value="1"/>
</dbReference>
<dbReference type="GO" id="GO:0006351">
    <property type="term" value="P:DNA-templated transcription"/>
    <property type="evidence" value="ECO:0007669"/>
    <property type="project" value="InterPro"/>
</dbReference>
<reference evidence="7" key="1">
    <citation type="journal article" date="2010" name="Microbiol. Resour. Announc.">
        <title>Comparative genomics of the bacterial genus Listeria: Genome evolution is characterized by limited gene acquisition and limited gene loss.</title>
        <authorList>
            <person name="den Bakker H.C."/>
            <person name="Cummings C.A."/>
            <person name="Ferreira V."/>
            <person name="Vatta P."/>
            <person name="Orsi R.H."/>
            <person name="Degoricija L."/>
            <person name="Barker M."/>
            <person name="Petrauskene O."/>
            <person name="Furtado M.R."/>
            <person name="Wiedmann M."/>
        </authorList>
    </citation>
    <scope>NUCLEOTIDE SEQUENCE [LARGE SCALE GENOMIC DNA]</scope>
    <source>
        <strain evidence="7">FSL N1-067</strain>
    </source>
</reference>
<comment type="caution">
    <text evidence="7">The sequence shown here is derived from an EMBL/GenBank/DDBJ whole genome shotgun (WGS) entry which is preliminary data.</text>
</comment>
<dbReference type="GO" id="GO:0003677">
    <property type="term" value="F:DNA binding"/>
    <property type="evidence" value="ECO:0007669"/>
    <property type="project" value="InterPro"/>
</dbReference>
<dbReference type="Gene3D" id="3.90.1110.10">
    <property type="entry name" value="RNA polymerase Rpb2, domain 2"/>
    <property type="match status" value="1"/>
</dbReference>
<evidence type="ECO:0000259" key="6">
    <source>
        <dbReference type="Pfam" id="PF04561"/>
    </source>
</evidence>
<dbReference type="EMBL" id="ADXJ01000149">
    <property type="protein sequence ID" value="EFS01405.1"/>
    <property type="molecule type" value="Genomic_DNA"/>
</dbReference>
<dbReference type="SUPFAM" id="SSF64484">
    <property type="entry name" value="beta and beta-prime subunits of DNA dependent RNA-polymerase"/>
    <property type="match status" value="1"/>
</dbReference>
<evidence type="ECO:0000256" key="2">
    <source>
        <dbReference type="ARBA" id="ARBA00022478"/>
    </source>
</evidence>